<dbReference type="HOGENOM" id="CLU_018570_0_0_11"/>
<dbReference type="PANTHER" id="PTHR35399">
    <property type="entry name" value="SLR8030 PROTEIN"/>
    <property type="match status" value="1"/>
</dbReference>
<feature type="region of interest" description="Disordered" evidence="1">
    <location>
        <begin position="705"/>
        <end position="738"/>
    </location>
</feature>
<keyword evidence="2" id="KW-0436">Ligase</keyword>
<keyword evidence="3" id="KW-1185">Reference proteome</keyword>
<dbReference type="Pfam" id="PF05787">
    <property type="entry name" value="PhoX"/>
    <property type="match status" value="1"/>
</dbReference>
<evidence type="ECO:0000313" key="3">
    <source>
        <dbReference type="Proteomes" id="UP000000738"/>
    </source>
</evidence>
<dbReference type="GO" id="GO:0016874">
    <property type="term" value="F:ligase activity"/>
    <property type="evidence" value="ECO:0007669"/>
    <property type="project" value="UniProtKB-KW"/>
</dbReference>
<dbReference type="AlphaFoldDB" id="C5CCQ6"/>
<feature type="compositionally biased region" description="Gly residues" evidence="1">
    <location>
        <begin position="729"/>
        <end position="738"/>
    </location>
</feature>
<dbReference type="EnsemblBacteria" id="ACS31258">
    <property type="protein sequence ID" value="ACS31258"/>
    <property type="gene ID" value="Mlut_17750"/>
</dbReference>
<accession>C5CCQ6</accession>
<name>C5CCQ6_MICLC</name>
<gene>
    <name evidence="2" type="ordered locus">Mlut_17750</name>
</gene>
<protein>
    <submittedName>
        <fullName evidence="2">Glutamate--cysteine ligase/putative amino acid ligase</fullName>
    </submittedName>
</protein>
<dbReference type="SUPFAM" id="SSF63829">
    <property type="entry name" value="Calcium-dependent phosphotriesterase"/>
    <property type="match status" value="1"/>
</dbReference>
<organism evidence="2 3">
    <name type="scientific">Micrococcus luteus (strain ATCC 4698 / DSM 20030 / JCM 1464 / CCM 169 / CCUG 5858 / IAM 1056 / NBRC 3333 / NCIMB 9278 / NCTC 2665 / VKM Ac-2230)</name>
    <name type="common">Micrococcus lysodeikticus</name>
    <dbReference type="NCBI Taxonomy" id="465515"/>
    <lineage>
        <taxon>Bacteria</taxon>
        <taxon>Bacillati</taxon>
        <taxon>Actinomycetota</taxon>
        <taxon>Actinomycetes</taxon>
        <taxon>Micrococcales</taxon>
        <taxon>Micrococcaceae</taxon>
        <taxon>Micrococcus</taxon>
    </lineage>
</organism>
<dbReference type="InterPro" id="IPR008557">
    <property type="entry name" value="PhoX"/>
</dbReference>
<sequence>MAAPAGLTPGSSPARHRTPDHPHDAKDPVMLKRLLPMAGHTRGNRSAVTCELKCGNACAHPVPNTSANPTFQQIAETAISRRSALVGGTGLAAAVVIGSQVAQAPEALADNGRRPTGGGKLPFEPIAPVTRTVDTMTVPEGYDWGTVIRWGDPLFADSPEFDIEHQTGASQAAQFGYNNDYLNIITDGGNDRSGYLVSNHEYTNENIMFSPEYIASNFEDVVNVGLQAHGLSIVDLKRAKRGAPWEYVRGGRRNRRITGTTEFEVRGPAAGHALLTTVEDPTGTRVLGTLNNCAGGTTPWGTVLSGEENFNQYFKGRGTAEEKRYGISASATRRGWEKVHDRFDLTKPGYENEANRFGWVVEIDPEDPTSTPVKHTLLGRFKHEAGTAVISPSGHAVVYSGDDERHDYLYKFVSAEKVREGDKKHNMRLMDKGTLYVARFSGDSPAAQIDGRGSLPSDGAFDGSGEWIALADEKSSFVPGMSLAEVLVYTRLAADKMGATKMDRPEDVETNPVTGKVYAALTNNTKRTAVDEANPVVGNRDGHVIEITEQGGDHASTAFTWVILLLAGDPAVSSSAYFAGYPKEKVSPISCPDNLAFDSEGNLWISTDGQPGTIGYADALHKVTLDGAERGRVQQFLAVPRDAETCGPVIHDRDNSVFVNVQHPGEDGTWGAHTSSFPDFLSPTGPVQVGDKVAAPRPSVVQVFNATGNNGVGKGAGKEKGNKGKGNKGKGNGKGPKG</sequence>
<dbReference type="PANTHER" id="PTHR35399:SF2">
    <property type="entry name" value="DUF839 DOMAIN-CONTAINING PROTEIN"/>
    <property type="match status" value="1"/>
</dbReference>
<evidence type="ECO:0000256" key="1">
    <source>
        <dbReference type="SAM" id="MobiDB-lite"/>
    </source>
</evidence>
<dbReference type="STRING" id="465515.Mlut_17750"/>
<dbReference type="KEGG" id="mlu:Mlut_17750"/>
<dbReference type="PATRIC" id="fig|465515.4.peg.1713"/>
<proteinExistence type="predicted"/>
<evidence type="ECO:0000313" key="2">
    <source>
        <dbReference type="EMBL" id="ACS31258.1"/>
    </source>
</evidence>
<dbReference type="eggNOG" id="COG3211">
    <property type="taxonomic scope" value="Bacteria"/>
</dbReference>
<feature type="region of interest" description="Disordered" evidence="1">
    <location>
        <begin position="1"/>
        <end position="27"/>
    </location>
</feature>
<dbReference type="Proteomes" id="UP000000738">
    <property type="component" value="Chromosome"/>
</dbReference>
<feature type="compositionally biased region" description="Basic and acidic residues" evidence="1">
    <location>
        <begin position="17"/>
        <end position="27"/>
    </location>
</feature>
<reference evidence="3" key="1">
    <citation type="journal article" date="2010" name="J. Bacteriol.">
        <title>Genome sequence of the Fleming strain of Micrococcus luteus, a simple free-living actinobacterium.</title>
        <authorList>
            <person name="Young M."/>
            <person name="Artsatbanov V."/>
            <person name="Beller H.R."/>
            <person name="Chandra G."/>
            <person name="Chater K.F."/>
            <person name="Dover L.G."/>
            <person name="Goh E.B."/>
            <person name="Kahan T."/>
            <person name="Kaprelyants A.S."/>
            <person name="Kyrpides N."/>
            <person name="Lapidus A."/>
            <person name="Lowry S.R."/>
            <person name="Lykidis A."/>
            <person name="Mahillon J."/>
            <person name="Markowitz V."/>
            <person name="Mavromatis K."/>
            <person name="Mukamolova G.V."/>
            <person name="Oren A."/>
            <person name="Rokem J.S."/>
            <person name="Smith M.C."/>
            <person name="Young D.I."/>
            <person name="Greenblatt C.L."/>
        </authorList>
    </citation>
    <scope>NUCLEOTIDE SEQUENCE [LARGE SCALE GENOMIC DNA]</scope>
    <source>
        <strain evidence="3">ATCC 4698 / DSM 20030 / JCM 1464 / NBRC 3333 / NCIMB 9278 / NCTC 2665 / VKM Ac-2230</strain>
    </source>
</reference>
<dbReference type="EMBL" id="CP001628">
    <property type="protein sequence ID" value="ACS31258.1"/>
    <property type="molecule type" value="Genomic_DNA"/>
</dbReference>